<gene>
    <name evidence="1" type="ORF">DPMN_042510</name>
</gene>
<dbReference type="AlphaFoldDB" id="A0A9D4D166"/>
<dbReference type="EMBL" id="JAIWYP010000011">
    <property type="protein sequence ID" value="KAH3735949.1"/>
    <property type="molecule type" value="Genomic_DNA"/>
</dbReference>
<accession>A0A9D4D166</accession>
<dbReference type="Proteomes" id="UP000828390">
    <property type="component" value="Unassembled WGS sequence"/>
</dbReference>
<evidence type="ECO:0000313" key="2">
    <source>
        <dbReference type="Proteomes" id="UP000828390"/>
    </source>
</evidence>
<sequence length="646" mass="73834">MTKKKSRICNQQPKRRRLFATAATAFTSNSTTCTDTRGLKRKHILTSLKGYRGTPIKSPYKSPLYKARKITIKPRSSKASSKRLFELTFDDEGKTFESCTELWQEVEQMKKKDIIDGIKNLNKEPEWEMVWRENISQNVIEATNRNARLPQYRASKQCTTKQKKDTTVVTDCPTLADSIPSVVQTLTAEVEDVLSASVADSNEQEIFACNINEDGWADEMSLLQSEDVDDVCDQTKTYSVNERAEMCSTEGVEKGECSEKTMQSSSISLSDLSCILKLFKTTKDCNKSNKWNATTPQNLMSYFQTSQSLNRFLDIELKGIVRYLKKTRGIKVKESCTKRNKVHGIASELKLHIDETEVNRTTKSGKKQLNPLAELSLNTLSKSVSKHELNILQAEYVWPDNYKKWFEGIEHVNVNGHNYDWLYKPEWSVSRQQFEVRCIDSTHLMTRTRRHCCKGGIEGLSNASWIEVAKTEKTFLTKIMVQEVTDPMSISMETTHFSEAVETVMRNNGDIESAELCKDVRQWWESEDKSGVSAATRQVLRQGLRQRLLSKASFNRFPPPTMYINGWPIQLWEALIANIDSKAWLYWLSHSESYNVRAFSSMIGETFFAELTLNDKSGHGTVSCRECGAFIGNTIEQVQIRLNPKR</sequence>
<reference evidence="1" key="1">
    <citation type="journal article" date="2019" name="bioRxiv">
        <title>The Genome of the Zebra Mussel, Dreissena polymorpha: A Resource for Invasive Species Research.</title>
        <authorList>
            <person name="McCartney M.A."/>
            <person name="Auch B."/>
            <person name="Kono T."/>
            <person name="Mallez S."/>
            <person name="Zhang Y."/>
            <person name="Obille A."/>
            <person name="Becker A."/>
            <person name="Abrahante J.E."/>
            <person name="Garbe J."/>
            <person name="Badalamenti J.P."/>
            <person name="Herman A."/>
            <person name="Mangelson H."/>
            <person name="Liachko I."/>
            <person name="Sullivan S."/>
            <person name="Sone E.D."/>
            <person name="Koren S."/>
            <person name="Silverstein K.A.T."/>
            <person name="Beckman K.B."/>
            <person name="Gohl D.M."/>
        </authorList>
    </citation>
    <scope>NUCLEOTIDE SEQUENCE</scope>
    <source>
        <strain evidence="1">Duluth1</strain>
        <tissue evidence="1">Whole animal</tissue>
    </source>
</reference>
<protein>
    <submittedName>
        <fullName evidence="1">Uncharacterized protein</fullName>
    </submittedName>
</protein>
<comment type="caution">
    <text evidence="1">The sequence shown here is derived from an EMBL/GenBank/DDBJ whole genome shotgun (WGS) entry which is preliminary data.</text>
</comment>
<reference evidence="1" key="2">
    <citation type="submission" date="2020-11" db="EMBL/GenBank/DDBJ databases">
        <authorList>
            <person name="McCartney M.A."/>
            <person name="Auch B."/>
            <person name="Kono T."/>
            <person name="Mallez S."/>
            <person name="Becker A."/>
            <person name="Gohl D.M."/>
            <person name="Silverstein K.A.T."/>
            <person name="Koren S."/>
            <person name="Bechman K.B."/>
            <person name="Herman A."/>
            <person name="Abrahante J.E."/>
            <person name="Garbe J."/>
        </authorList>
    </citation>
    <scope>NUCLEOTIDE SEQUENCE</scope>
    <source>
        <strain evidence="1">Duluth1</strain>
        <tissue evidence="1">Whole animal</tissue>
    </source>
</reference>
<name>A0A9D4D166_DREPO</name>
<keyword evidence="2" id="KW-1185">Reference proteome</keyword>
<evidence type="ECO:0000313" key="1">
    <source>
        <dbReference type="EMBL" id="KAH3735949.1"/>
    </source>
</evidence>
<proteinExistence type="predicted"/>
<organism evidence="1 2">
    <name type="scientific">Dreissena polymorpha</name>
    <name type="common">Zebra mussel</name>
    <name type="synonym">Mytilus polymorpha</name>
    <dbReference type="NCBI Taxonomy" id="45954"/>
    <lineage>
        <taxon>Eukaryota</taxon>
        <taxon>Metazoa</taxon>
        <taxon>Spiralia</taxon>
        <taxon>Lophotrochozoa</taxon>
        <taxon>Mollusca</taxon>
        <taxon>Bivalvia</taxon>
        <taxon>Autobranchia</taxon>
        <taxon>Heteroconchia</taxon>
        <taxon>Euheterodonta</taxon>
        <taxon>Imparidentia</taxon>
        <taxon>Neoheterodontei</taxon>
        <taxon>Myida</taxon>
        <taxon>Dreissenoidea</taxon>
        <taxon>Dreissenidae</taxon>
        <taxon>Dreissena</taxon>
    </lineage>
</organism>